<accession>A0A382BJM6</accession>
<evidence type="ECO:0000313" key="1">
    <source>
        <dbReference type="EMBL" id="SVB13829.1"/>
    </source>
</evidence>
<dbReference type="InterPro" id="IPR036412">
    <property type="entry name" value="HAD-like_sf"/>
</dbReference>
<sequence length="181" mass="21142">MIICSDVDGVILNYIQGFIDFTRKEKIPYSHNPELYGVIRNFPDNLEVRDQFHSGEYLSQLKFYDGSMEILNMLASKHELHLVTALEPEQSKKRAENLKMVNYTTLQCVGDDRKEETVVEEIQPDVMIEDRPELIEAFHRAGIRVIFPDWHPYTKGMERFATPFSLWNEVPYLLLNSLTTD</sequence>
<dbReference type="SUPFAM" id="SSF56784">
    <property type="entry name" value="HAD-like"/>
    <property type="match status" value="1"/>
</dbReference>
<evidence type="ECO:0008006" key="2">
    <source>
        <dbReference type="Google" id="ProtNLM"/>
    </source>
</evidence>
<proteinExistence type="predicted"/>
<reference evidence="1" key="1">
    <citation type="submission" date="2018-05" db="EMBL/GenBank/DDBJ databases">
        <authorList>
            <person name="Lanie J.A."/>
            <person name="Ng W.-L."/>
            <person name="Kazmierczak K.M."/>
            <person name="Andrzejewski T.M."/>
            <person name="Davidsen T.M."/>
            <person name="Wayne K.J."/>
            <person name="Tettelin H."/>
            <person name="Glass J.I."/>
            <person name="Rusch D."/>
            <person name="Podicherti R."/>
            <person name="Tsui H.-C.T."/>
            <person name="Winkler M.E."/>
        </authorList>
    </citation>
    <scope>NUCLEOTIDE SEQUENCE</scope>
</reference>
<dbReference type="AlphaFoldDB" id="A0A382BJM6"/>
<name>A0A382BJM6_9ZZZZ</name>
<dbReference type="EMBL" id="UINC01030057">
    <property type="protein sequence ID" value="SVB13829.1"/>
    <property type="molecule type" value="Genomic_DNA"/>
</dbReference>
<dbReference type="InterPro" id="IPR023214">
    <property type="entry name" value="HAD_sf"/>
</dbReference>
<gene>
    <name evidence="1" type="ORF">METZ01_LOCUS166683</name>
</gene>
<dbReference type="Gene3D" id="3.40.50.1000">
    <property type="entry name" value="HAD superfamily/HAD-like"/>
    <property type="match status" value="1"/>
</dbReference>
<organism evidence="1">
    <name type="scientific">marine metagenome</name>
    <dbReference type="NCBI Taxonomy" id="408172"/>
    <lineage>
        <taxon>unclassified sequences</taxon>
        <taxon>metagenomes</taxon>
        <taxon>ecological metagenomes</taxon>
    </lineage>
</organism>
<protein>
    <recommendedName>
        <fullName evidence="2">FCP1 homology domain-containing protein</fullName>
    </recommendedName>
</protein>